<feature type="non-terminal residue" evidence="1">
    <location>
        <position position="1"/>
    </location>
</feature>
<sequence length="162" mass="18005">YILIPSLLVFAQPMNRTIDDTYGDLVTQLQVTYSNNWHAGQTCGVCAVSPSQAQAYAGTWHDTTSDNPNSTTLHTATLQFNGPDITILTNASFELDGLLLDTFKHPPQPIEDQYLYNVLLFSMSALVNTEHTLVMTAVQGESPSLLLFDYAIYTWVRSLNRS</sequence>
<evidence type="ECO:0000313" key="1">
    <source>
        <dbReference type="EMBL" id="EPT00112.1"/>
    </source>
</evidence>
<dbReference type="eggNOG" id="ENOG502SP6Y">
    <property type="taxonomic scope" value="Eukaryota"/>
</dbReference>
<accession>S8E4S4</accession>
<evidence type="ECO:0000313" key="2">
    <source>
        <dbReference type="Proteomes" id="UP000015241"/>
    </source>
</evidence>
<keyword evidence="2" id="KW-1185">Reference proteome</keyword>
<protein>
    <submittedName>
        <fullName evidence="1">Uncharacterized protein</fullName>
    </submittedName>
</protein>
<dbReference type="HOGENOM" id="CLU_081164_0_1_1"/>
<dbReference type="InParanoid" id="S8E4S4"/>
<organism evidence="1 2">
    <name type="scientific">Fomitopsis schrenkii</name>
    <name type="common">Brown rot fungus</name>
    <dbReference type="NCBI Taxonomy" id="2126942"/>
    <lineage>
        <taxon>Eukaryota</taxon>
        <taxon>Fungi</taxon>
        <taxon>Dikarya</taxon>
        <taxon>Basidiomycota</taxon>
        <taxon>Agaricomycotina</taxon>
        <taxon>Agaricomycetes</taxon>
        <taxon>Polyporales</taxon>
        <taxon>Fomitopsis</taxon>
    </lineage>
</organism>
<feature type="non-terminal residue" evidence="1">
    <location>
        <position position="162"/>
    </location>
</feature>
<dbReference type="EMBL" id="KE504151">
    <property type="protein sequence ID" value="EPT00112.1"/>
    <property type="molecule type" value="Genomic_DNA"/>
</dbReference>
<gene>
    <name evidence="1" type="ORF">FOMPIDRAFT_1080825</name>
</gene>
<dbReference type="AlphaFoldDB" id="S8E4S4"/>
<reference evidence="1 2" key="1">
    <citation type="journal article" date="2012" name="Science">
        <title>The Paleozoic origin of enzymatic lignin decomposition reconstructed from 31 fungal genomes.</title>
        <authorList>
            <person name="Floudas D."/>
            <person name="Binder M."/>
            <person name="Riley R."/>
            <person name="Barry K."/>
            <person name="Blanchette R.A."/>
            <person name="Henrissat B."/>
            <person name="Martinez A.T."/>
            <person name="Otillar R."/>
            <person name="Spatafora J.W."/>
            <person name="Yadav J.S."/>
            <person name="Aerts A."/>
            <person name="Benoit I."/>
            <person name="Boyd A."/>
            <person name="Carlson A."/>
            <person name="Copeland A."/>
            <person name="Coutinho P.M."/>
            <person name="de Vries R.P."/>
            <person name="Ferreira P."/>
            <person name="Findley K."/>
            <person name="Foster B."/>
            <person name="Gaskell J."/>
            <person name="Glotzer D."/>
            <person name="Gorecki P."/>
            <person name="Heitman J."/>
            <person name="Hesse C."/>
            <person name="Hori C."/>
            <person name="Igarashi K."/>
            <person name="Jurgens J.A."/>
            <person name="Kallen N."/>
            <person name="Kersten P."/>
            <person name="Kohler A."/>
            <person name="Kuees U."/>
            <person name="Kumar T.K.A."/>
            <person name="Kuo A."/>
            <person name="LaButti K."/>
            <person name="Larrondo L.F."/>
            <person name="Lindquist E."/>
            <person name="Ling A."/>
            <person name="Lombard V."/>
            <person name="Lucas S."/>
            <person name="Lundell T."/>
            <person name="Martin R."/>
            <person name="McLaughlin D.J."/>
            <person name="Morgenstern I."/>
            <person name="Morin E."/>
            <person name="Murat C."/>
            <person name="Nagy L.G."/>
            <person name="Nolan M."/>
            <person name="Ohm R.A."/>
            <person name="Patyshakuliyeva A."/>
            <person name="Rokas A."/>
            <person name="Ruiz-Duenas F.J."/>
            <person name="Sabat G."/>
            <person name="Salamov A."/>
            <person name="Samejima M."/>
            <person name="Schmutz J."/>
            <person name="Slot J.C."/>
            <person name="St John F."/>
            <person name="Stenlid J."/>
            <person name="Sun H."/>
            <person name="Sun S."/>
            <person name="Syed K."/>
            <person name="Tsang A."/>
            <person name="Wiebenga A."/>
            <person name="Young D."/>
            <person name="Pisabarro A."/>
            <person name="Eastwood D.C."/>
            <person name="Martin F."/>
            <person name="Cullen D."/>
            <person name="Grigoriev I.V."/>
            <person name="Hibbett D.S."/>
        </authorList>
    </citation>
    <scope>NUCLEOTIDE SEQUENCE</scope>
    <source>
        <strain evidence="2">FP-58527</strain>
    </source>
</reference>
<dbReference type="Proteomes" id="UP000015241">
    <property type="component" value="Unassembled WGS sequence"/>
</dbReference>
<name>S8E4S4_FOMSC</name>
<dbReference type="OrthoDB" id="3245657at2759"/>
<proteinExistence type="predicted"/>